<feature type="signal peptide" evidence="1">
    <location>
        <begin position="1"/>
        <end position="29"/>
    </location>
</feature>
<evidence type="ECO:0000313" key="3">
    <source>
        <dbReference type="Proteomes" id="UP000287651"/>
    </source>
</evidence>
<gene>
    <name evidence="2" type="ORF">B296_00042208</name>
</gene>
<organism evidence="2 3">
    <name type="scientific">Ensete ventricosum</name>
    <name type="common">Abyssinian banana</name>
    <name type="synonym">Musa ensete</name>
    <dbReference type="NCBI Taxonomy" id="4639"/>
    <lineage>
        <taxon>Eukaryota</taxon>
        <taxon>Viridiplantae</taxon>
        <taxon>Streptophyta</taxon>
        <taxon>Embryophyta</taxon>
        <taxon>Tracheophyta</taxon>
        <taxon>Spermatophyta</taxon>
        <taxon>Magnoliopsida</taxon>
        <taxon>Liliopsida</taxon>
        <taxon>Zingiberales</taxon>
        <taxon>Musaceae</taxon>
        <taxon>Ensete</taxon>
    </lineage>
</organism>
<feature type="chain" id="PRO_5019032556" evidence="1">
    <location>
        <begin position="30"/>
        <end position="81"/>
    </location>
</feature>
<protein>
    <submittedName>
        <fullName evidence="2">Uncharacterized protein</fullName>
    </submittedName>
</protein>
<reference evidence="2 3" key="1">
    <citation type="journal article" date="2014" name="Agronomy (Basel)">
        <title>A Draft Genome Sequence for Ensete ventricosum, the Drought-Tolerant Tree Against Hunger.</title>
        <authorList>
            <person name="Harrison J."/>
            <person name="Moore K.A."/>
            <person name="Paszkiewicz K."/>
            <person name="Jones T."/>
            <person name="Grant M."/>
            <person name="Ambacheew D."/>
            <person name="Muzemil S."/>
            <person name="Studholme D.J."/>
        </authorList>
    </citation>
    <scope>NUCLEOTIDE SEQUENCE [LARGE SCALE GENOMIC DNA]</scope>
</reference>
<dbReference type="AlphaFoldDB" id="A0A426WZS5"/>
<comment type="caution">
    <text evidence="2">The sequence shown here is derived from an EMBL/GenBank/DDBJ whole genome shotgun (WGS) entry which is preliminary data.</text>
</comment>
<sequence>SAAEFCIDRLLWEVWLILWFEAAVEVVKGFGDSGLRLGKWFKVAVDGSNQFGRAAARSAKDVVAEFFIENSNFATKDPTTI</sequence>
<feature type="non-terminal residue" evidence="2">
    <location>
        <position position="1"/>
    </location>
</feature>
<dbReference type="EMBL" id="AMZH03030879">
    <property type="protein sequence ID" value="RRT32720.1"/>
    <property type="molecule type" value="Genomic_DNA"/>
</dbReference>
<keyword evidence="1" id="KW-0732">Signal</keyword>
<name>A0A426WZS5_ENSVE</name>
<evidence type="ECO:0000256" key="1">
    <source>
        <dbReference type="SAM" id="SignalP"/>
    </source>
</evidence>
<accession>A0A426WZS5</accession>
<dbReference type="Proteomes" id="UP000287651">
    <property type="component" value="Unassembled WGS sequence"/>
</dbReference>
<proteinExistence type="predicted"/>
<evidence type="ECO:0000313" key="2">
    <source>
        <dbReference type="EMBL" id="RRT32720.1"/>
    </source>
</evidence>